<dbReference type="Proteomes" id="UP000179129">
    <property type="component" value="Unassembled WGS sequence"/>
</dbReference>
<dbReference type="GO" id="GO:0016020">
    <property type="term" value="C:membrane"/>
    <property type="evidence" value="ECO:0007669"/>
    <property type="project" value="UniProtKB-SubCell"/>
</dbReference>
<proteinExistence type="predicted"/>
<dbReference type="EMBL" id="MFIX01000190">
    <property type="protein sequence ID" value="OGG02236.1"/>
    <property type="molecule type" value="Genomic_DNA"/>
</dbReference>
<dbReference type="STRING" id="1817867.A3F83_12865"/>
<feature type="transmembrane region" description="Helical" evidence="6">
    <location>
        <begin position="494"/>
        <end position="511"/>
    </location>
</feature>
<feature type="transmembrane region" description="Helical" evidence="6">
    <location>
        <begin position="646"/>
        <end position="666"/>
    </location>
</feature>
<feature type="transmembrane region" description="Helical" evidence="6">
    <location>
        <begin position="517"/>
        <end position="534"/>
    </location>
</feature>
<feature type="transmembrane region" description="Helical" evidence="6">
    <location>
        <begin position="554"/>
        <end position="572"/>
    </location>
</feature>
<feature type="transmembrane region" description="Helical" evidence="6">
    <location>
        <begin position="448"/>
        <end position="466"/>
    </location>
</feature>
<gene>
    <name evidence="8" type="ORF">A3F83_12865</name>
</gene>
<evidence type="ECO:0000256" key="5">
    <source>
        <dbReference type="ARBA" id="ARBA00023136"/>
    </source>
</evidence>
<evidence type="ECO:0000256" key="3">
    <source>
        <dbReference type="ARBA" id="ARBA00022692"/>
    </source>
</evidence>
<feature type="transmembrane region" description="Helical" evidence="6">
    <location>
        <begin position="69"/>
        <end position="90"/>
    </location>
</feature>
<feature type="transmembrane region" description="Helical" evidence="6">
    <location>
        <begin position="415"/>
        <end position="436"/>
    </location>
</feature>
<dbReference type="InterPro" id="IPR029485">
    <property type="entry name" value="CAT_C"/>
</dbReference>
<comment type="subcellular location">
    <subcellularLocation>
        <location evidence="1">Membrane</location>
        <topology evidence="1">Multi-pass membrane protein</topology>
    </subcellularLocation>
</comment>
<evidence type="ECO:0000256" key="6">
    <source>
        <dbReference type="SAM" id="Phobius"/>
    </source>
</evidence>
<feature type="transmembrane region" description="Helical" evidence="6">
    <location>
        <begin position="390"/>
        <end position="409"/>
    </location>
</feature>
<evidence type="ECO:0000256" key="4">
    <source>
        <dbReference type="ARBA" id="ARBA00022989"/>
    </source>
</evidence>
<dbReference type="PANTHER" id="PTHR43243">
    <property type="entry name" value="INNER MEMBRANE TRANSPORTER YGJI-RELATED"/>
    <property type="match status" value="1"/>
</dbReference>
<feature type="transmembrane region" description="Helical" evidence="6">
    <location>
        <begin position="180"/>
        <end position="205"/>
    </location>
</feature>
<evidence type="ECO:0000256" key="1">
    <source>
        <dbReference type="ARBA" id="ARBA00004141"/>
    </source>
</evidence>
<dbReference type="Pfam" id="PF13520">
    <property type="entry name" value="AA_permease_2"/>
    <property type="match status" value="1"/>
</dbReference>
<sequence>MPYRRLFRTKTLDSILKDADSSEYRLKRALGPVQLTMLGIGAIIGAGIFATIGTAAAGDVFRPGAGPAIMLSFVITAVVCTFTAVCYAEFASIVPISGSAYTYSYATLGEIVAWVIGWDLIIEYAVGNIAVAISWANYFRTFLKGFGIFIPEWLAMDYRTAARIVDAAGVQTVFRDAPHIFGIPVVFNLLAVGIVFLITVILVWGISESSNFNMLMVGTKIVVLLFFVVVGLKWVQPENWHPFAPNGWAGISSGAAIVFFAYIGFDAVSTVAEETRNPQRNLPAGILASLVICTVFYVLVAAVFTGLISYPELKSTLANEQAEPLTMALRHASPSLGWAAGIVAFGAVIANTAVLLVFQLGQPRILFSMARDGLLPPAFSRIHPRFRTPAFSTILTGIFVAGFAAVASIDEMVDLTNIGTLFAFILVCAGIIMLRLKDPGRPRPFRVPAGWLWSGLLYAVFIQVLFFLPLSGSLKFTLAALGALLFAVFRNHIFPVLGIFSCLYLIYYLPPTSWLRFAAWLNFGFVIYVAYGAFNSRLTGRAVNRDPAELRAQAYFTGAWLALAGTLFLFLMRGFDLFQAACHASRDLTGQEQAGQALVQLMTPGPWLQASGFLIVPLVLNNLVLCPLIVRSTLKAWREGEKVSRITLTSLLIAGALAVFSIIYLYRVAEYHLFSA</sequence>
<feature type="domain" description="Cationic amino acid transporter C-terminal" evidence="7">
    <location>
        <begin position="494"/>
        <end position="535"/>
    </location>
</feature>
<dbReference type="Gene3D" id="1.20.1740.10">
    <property type="entry name" value="Amino acid/polyamine transporter I"/>
    <property type="match status" value="1"/>
</dbReference>
<dbReference type="PANTHER" id="PTHR43243:SF4">
    <property type="entry name" value="CATIONIC AMINO ACID TRANSPORTER 4"/>
    <property type="match status" value="1"/>
</dbReference>
<accession>A0A1F5YQ32</accession>
<organism evidence="8 9">
    <name type="scientific">Candidatus Glassbacteria bacterium RIFCSPLOWO2_12_FULL_58_11</name>
    <dbReference type="NCBI Taxonomy" id="1817867"/>
    <lineage>
        <taxon>Bacteria</taxon>
        <taxon>Candidatus Glassiibacteriota</taxon>
    </lineage>
</organism>
<evidence type="ECO:0000259" key="7">
    <source>
        <dbReference type="Pfam" id="PF13906"/>
    </source>
</evidence>
<protein>
    <recommendedName>
        <fullName evidence="7">Cationic amino acid transporter C-terminal domain-containing protein</fullName>
    </recommendedName>
</protein>
<feature type="transmembrane region" description="Helical" evidence="6">
    <location>
        <begin position="35"/>
        <end position="57"/>
    </location>
</feature>
<evidence type="ECO:0000313" key="8">
    <source>
        <dbReference type="EMBL" id="OGG02236.1"/>
    </source>
</evidence>
<feature type="transmembrane region" description="Helical" evidence="6">
    <location>
        <begin position="336"/>
        <end position="358"/>
    </location>
</feature>
<evidence type="ECO:0000256" key="2">
    <source>
        <dbReference type="ARBA" id="ARBA00022448"/>
    </source>
</evidence>
<comment type="caution">
    <text evidence="8">The sequence shown here is derived from an EMBL/GenBank/DDBJ whole genome shotgun (WGS) entry which is preliminary data.</text>
</comment>
<reference evidence="8 9" key="1">
    <citation type="journal article" date="2016" name="Nat. Commun.">
        <title>Thousands of microbial genomes shed light on interconnected biogeochemical processes in an aquifer system.</title>
        <authorList>
            <person name="Anantharaman K."/>
            <person name="Brown C.T."/>
            <person name="Hug L.A."/>
            <person name="Sharon I."/>
            <person name="Castelle C.J."/>
            <person name="Probst A.J."/>
            <person name="Thomas B.C."/>
            <person name="Singh A."/>
            <person name="Wilkins M.J."/>
            <person name="Karaoz U."/>
            <person name="Brodie E.L."/>
            <person name="Williams K.H."/>
            <person name="Hubbard S.S."/>
            <person name="Banfield J.F."/>
        </authorList>
    </citation>
    <scope>NUCLEOTIDE SEQUENCE [LARGE SCALE GENOMIC DNA]</scope>
</reference>
<keyword evidence="5 6" id="KW-0472">Membrane</keyword>
<dbReference type="AlphaFoldDB" id="A0A1F5YQ32"/>
<dbReference type="InterPro" id="IPR002293">
    <property type="entry name" value="AA/rel_permease1"/>
</dbReference>
<name>A0A1F5YQ32_9BACT</name>
<feature type="transmembrane region" description="Helical" evidence="6">
    <location>
        <begin position="286"/>
        <end position="310"/>
    </location>
</feature>
<keyword evidence="3 6" id="KW-0812">Transmembrane</keyword>
<feature type="transmembrane region" description="Helical" evidence="6">
    <location>
        <begin position="217"/>
        <end position="235"/>
    </location>
</feature>
<keyword evidence="4 6" id="KW-1133">Transmembrane helix</keyword>
<feature type="transmembrane region" description="Helical" evidence="6">
    <location>
        <begin position="111"/>
        <end position="136"/>
    </location>
</feature>
<dbReference type="Pfam" id="PF13906">
    <property type="entry name" value="AA_permease_C"/>
    <property type="match status" value="1"/>
</dbReference>
<evidence type="ECO:0000313" key="9">
    <source>
        <dbReference type="Proteomes" id="UP000179129"/>
    </source>
</evidence>
<feature type="transmembrane region" description="Helical" evidence="6">
    <location>
        <begin position="612"/>
        <end position="634"/>
    </location>
</feature>
<feature type="transmembrane region" description="Helical" evidence="6">
    <location>
        <begin position="247"/>
        <end position="265"/>
    </location>
</feature>
<dbReference type="GO" id="GO:0015171">
    <property type="term" value="F:amino acid transmembrane transporter activity"/>
    <property type="evidence" value="ECO:0007669"/>
    <property type="project" value="TreeGrafter"/>
</dbReference>
<keyword evidence="2" id="KW-0813">Transport</keyword>